<evidence type="ECO:0000313" key="3">
    <source>
        <dbReference type="Proteomes" id="UP000564704"/>
    </source>
</evidence>
<feature type="domain" description="N-acetyltransferase" evidence="1">
    <location>
        <begin position="14"/>
        <end position="151"/>
    </location>
</feature>
<dbReference type="SUPFAM" id="SSF55729">
    <property type="entry name" value="Acyl-CoA N-acyltransferases (Nat)"/>
    <property type="match status" value="1"/>
</dbReference>
<proteinExistence type="predicted"/>
<keyword evidence="3" id="KW-1185">Reference proteome</keyword>
<dbReference type="EMBL" id="SZWE01000001">
    <property type="protein sequence ID" value="MRU15675.1"/>
    <property type="molecule type" value="Genomic_DNA"/>
</dbReference>
<dbReference type="InterPro" id="IPR000182">
    <property type="entry name" value="GNAT_dom"/>
</dbReference>
<keyword evidence="2" id="KW-0808">Transferase</keyword>
<dbReference type="AlphaFoldDB" id="A0A844CQC8"/>
<name>A0A844CQC8_9RHOB</name>
<organism evidence="2 3">
    <name type="scientific">Roseovarius bejariae</name>
    <dbReference type="NCBI Taxonomy" id="2576383"/>
    <lineage>
        <taxon>Bacteria</taxon>
        <taxon>Pseudomonadati</taxon>
        <taxon>Pseudomonadota</taxon>
        <taxon>Alphaproteobacteria</taxon>
        <taxon>Rhodobacterales</taxon>
        <taxon>Roseobacteraceae</taxon>
        <taxon>Roseovarius</taxon>
    </lineage>
</organism>
<dbReference type="InterPro" id="IPR016181">
    <property type="entry name" value="Acyl_CoA_acyltransferase"/>
</dbReference>
<accession>A0A844CQC8</accession>
<evidence type="ECO:0000259" key="1">
    <source>
        <dbReference type="Pfam" id="PF13302"/>
    </source>
</evidence>
<gene>
    <name evidence="2" type="ORF">FDP25_09560</name>
</gene>
<dbReference type="RefSeq" id="WP_154151152.1">
    <property type="nucleotide sequence ID" value="NZ_SZWE01000001.1"/>
</dbReference>
<dbReference type="OrthoDB" id="2049878at2"/>
<dbReference type="Gene3D" id="3.40.630.30">
    <property type="match status" value="1"/>
</dbReference>
<evidence type="ECO:0000313" key="2">
    <source>
        <dbReference type="EMBL" id="MRU15675.1"/>
    </source>
</evidence>
<protein>
    <submittedName>
        <fullName evidence="2">GNAT family N-acetyltransferase</fullName>
    </submittedName>
</protein>
<dbReference type="Pfam" id="PF13302">
    <property type="entry name" value="Acetyltransf_3"/>
    <property type="match status" value="1"/>
</dbReference>
<reference evidence="2 3" key="1">
    <citation type="submission" date="2019-05" db="EMBL/GenBank/DDBJ databases">
        <title>Roseovarius bejariae sp. nov., a moderately halophylic bacterium isolated from a saline soil in Rambla Salada (Murcia).</title>
        <authorList>
            <person name="Castro D.J."/>
            <person name="Gomez-Altuve A."/>
            <person name="Reina J.C."/>
            <person name="Rodriguez M."/>
            <person name="Sampedro I."/>
            <person name="Llamas I."/>
            <person name="Martinez-Checa F."/>
        </authorList>
    </citation>
    <scope>NUCLEOTIDE SEQUENCE [LARGE SCALE GENOMIC DNA]</scope>
    <source>
        <strain evidence="2 3">A21</strain>
    </source>
</reference>
<dbReference type="Proteomes" id="UP000564704">
    <property type="component" value="Unassembled WGS sequence"/>
</dbReference>
<dbReference type="GO" id="GO:0016747">
    <property type="term" value="F:acyltransferase activity, transferring groups other than amino-acyl groups"/>
    <property type="evidence" value="ECO:0007669"/>
    <property type="project" value="InterPro"/>
</dbReference>
<sequence length="186" mass="21613">MTDVFVPPVVDCVRLRLRPVRPEDATYIYGLRMNPDYNRHLSEVTGTVADQRAWIERYKAREAQGQEIYYIIERLGDGVPCGTVRLYDIAADSFTWGSWILDENKTPKAALESAVLVYVVAFDRLGCSRALFDVRRDNSRTLDFHRRFGARETRYDDLNVYFEYPRAHFEADQDGYISILKLEAET</sequence>
<comment type="caution">
    <text evidence="2">The sequence shown here is derived from an EMBL/GenBank/DDBJ whole genome shotgun (WGS) entry which is preliminary data.</text>
</comment>